<dbReference type="Proteomes" id="UP000654345">
    <property type="component" value="Unassembled WGS sequence"/>
</dbReference>
<protein>
    <submittedName>
        <fullName evidence="2">Prolyl-tRNA editing protein</fullName>
    </submittedName>
</protein>
<dbReference type="InterPro" id="IPR036754">
    <property type="entry name" value="YbaK/aa-tRNA-synt-asso_dom_sf"/>
</dbReference>
<dbReference type="RefSeq" id="WP_201377015.1">
    <property type="nucleotide sequence ID" value="NZ_BNJG01000008.1"/>
</dbReference>
<reference evidence="2 3" key="1">
    <citation type="journal article" date="2021" name="Int. J. Syst. Evol. Microbiol.">
        <title>Reticulibacter mediterranei gen. nov., sp. nov., within the new family Reticulibacteraceae fam. nov., and Ktedonospora formicarum gen. nov., sp. nov., Ktedonobacter robiniae sp. nov., Dictyobacter formicarum sp. nov. and Dictyobacter arantiisoli sp. nov., belonging to the class Ktedonobacteria.</title>
        <authorList>
            <person name="Yabe S."/>
            <person name="Zheng Y."/>
            <person name="Wang C.M."/>
            <person name="Sakai Y."/>
            <person name="Abe K."/>
            <person name="Yokota A."/>
            <person name="Donadio S."/>
            <person name="Cavaletti L."/>
            <person name="Monciardini P."/>
        </authorList>
    </citation>
    <scope>NUCLEOTIDE SEQUENCE [LARGE SCALE GENOMIC DNA]</scope>
    <source>
        <strain evidence="2 3">SOSP1-30</strain>
    </source>
</reference>
<dbReference type="Pfam" id="PF04073">
    <property type="entry name" value="tRNA_edit"/>
    <property type="match status" value="1"/>
</dbReference>
<organism evidence="2 3">
    <name type="scientific">Ktedonobacter robiniae</name>
    <dbReference type="NCBI Taxonomy" id="2778365"/>
    <lineage>
        <taxon>Bacteria</taxon>
        <taxon>Bacillati</taxon>
        <taxon>Chloroflexota</taxon>
        <taxon>Ktedonobacteria</taxon>
        <taxon>Ktedonobacterales</taxon>
        <taxon>Ktedonobacteraceae</taxon>
        <taxon>Ktedonobacter</taxon>
    </lineage>
</organism>
<dbReference type="InterPro" id="IPR007214">
    <property type="entry name" value="YbaK/aa-tRNA-synth-assoc-dom"/>
</dbReference>
<dbReference type="PANTHER" id="PTHR30411:SF1">
    <property type="entry name" value="CYTOPLASMIC PROTEIN"/>
    <property type="match status" value="1"/>
</dbReference>
<dbReference type="SUPFAM" id="SSF55826">
    <property type="entry name" value="YbaK/ProRS associated domain"/>
    <property type="match status" value="1"/>
</dbReference>
<dbReference type="CDD" id="cd04333">
    <property type="entry name" value="ProX_deacylase"/>
    <property type="match status" value="1"/>
</dbReference>
<dbReference type="Gene3D" id="3.90.960.10">
    <property type="entry name" value="YbaK/aminoacyl-tRNA synthetase-associated domain"/>
    <property type="match status" value="1"/>
</dbReference>
<evidence type="ECO:0000313" key="3">
    <source>
        <dbReference type="Proteomes" id="UP000654345"/>
    </source>
</evidence>
<evidence type="ECO:0000313" key="2">
    <source>
        <dbReference type="EMBL" id="GHO61009.1"/>
    </source>
</evidence>
<sequence>MTQTLSASAQRVQDILSERGFDCQVLELPSSTRTAQEAADSIGTTVGQIVKSLIFRGKESDQAILVVASGTNRVNEKRLKAAVGEDIEKPNADFVRERTGFAIGGVAPIGHTSTLKTFIDADLFQYQEIWAAAGTPNAVFRLTPQDLKEMTGGEIIDVK</sequence>
<keyword evidence="3" id="KW-1185">Reference proteome</keyword>
<feature type="domain" description="YbaK/aminoacyl-tRNA synthetase-associated" evidence="1">
    <location>
        <begin position="31"/>
        <end position="149"/>
    </location>
</feature>
<name>A0ABQ3V7M6_9CHLR</name>
<accession>A0ABQ3V7M6</accession>
<dbReference type="PANTHER" id="PTHR30411">
    <property type="entry name" value="CYTOPLASMIC PROTEIN"/>
    <property type="match status" value="1"/>
</dbReference>
<gene>
    <name evidence="2" type="ORF">KSB_94840</name>
</gene>
<dbReference type="EMBL" id="BNJG01000008">
    <property type="protein sequence ID" value="GHO61009.1"/>
    <property type="molecule type" value="Genomic_DNA"/>
</dbReference>
<evidence type="ECO:0000259" key="1">
    <source>
        <dbReference type="Pfam" id="PF04073"/>
    </source>
</evidence>
<comment type="caution">
    <text evidence="2">The sequence shown here is derived from an EMBL/GenBank/DDBJ whole genome shotgun (WGS) entry which is preliminary data.</text>
</comment>
<proteinExistence type="predicted"/>